<dbReference type="GO" id="GO:0004820">
    <property type="term" value="F:glycine-tRNA ligase activity"/>
    <property type="evidence" value="ECO:0007669"/>
    <property type="project" value="UniProtKB-UniRule"/>
</dbReference>
<dbReference type="Pfam" id="PF02092">
    <property type="entry name" value="tRNA_synt_2f"/>
    <property type="match status" value="1"/>
</dbReference>
<dbReference type="InterPro" id="IPR006194">
    <property type="entry name" value="Gly-tRNA-synth_heterodimer"/>
</dbReference>
<dbReference type="InterPro" id="IPR015944">
    <property type="entry name" value="Gly-tRNA-synth_bsu"/>
</dbReference>
<evidence type="ECO:0000256" key="1">
    <source>
        <dbReference type="ARBA" id="ARBA00008226"/>
    </source>
</evidence>
<evidence type="ECO:0000256" key="2">
    <source>
        <dbReference type="ARBA" id="ARBA00022598"/>
    </source>
</evidence>
<dbReference type="AlphaFoldDB" id="A0A928Z0Y2"/>
<keyword evidence="4 8" id="KW-0067">ATP-binding</keyword>
<accession>A0A928Z0Y2</accession>
<dbReference type="GO" id="GO:0006426">
    <property type="term" value="P:glycyl-tRNA aminoacylation"/>
    <property type="evidence" value="ECO:0007669"/>
    <property type="project" value="UniProtKB-UniRule"/>
</dbReference>
<dbReference type="NCBIfam" id="TIGR00211">
    <property type="entry name" value="glyS"/>
    <property type="match status" value="1"/>
</dbReference>
<keyword evidence="10" id="KW-1185">Reference proteome</keyword>
<keyword evidence="2 8" id="KW-0436">Ligase</keyword>
<gene>
    <name evidence="8" type="primary">glyS</name>
    <name evidence="9" type="ORF">IQ266_03155</name>
</gene>
<comment type="catalytic activity">
    <reaction evidence="7 8">
        <text>tRNA(Gly) + glycine + ATP = glycyl-tRNA(Gly) + AMP + diphosphate</text>
        <dbReference type="Rhea" id="RHEA:16013"/>
        <dbReference type="Rhea" id="RHEA-COMP:9664"/>
        <dbReference type="Rhea" id="RHEA-COMP:9683"/>
        <dbReference type="ChEBI" id="CHEBI:30616"/>
        <dbReference type="ChEBI" id="CHEBI:33019"/>
        <dbReference type="ChEBI" id="CHEBI:57305"/>
        <dbReference type="ChEBI" id="CHEBI:78442"/>
        <dbReference type="ChEBI" id="CHEBI:78522"/>
        <dbReference type="ChEBI" id="CHEBI:456215"/>
        <dbReference type="EC" id="6.1.1.14"/>
    </reaction>
</comment>
<comment type="subunit">
    <text evidence="8">Tetramer of two alpha and two beta subunits.</text>
</comment>
<evidence type="ECO:0000256" key="7">
    <source>
        <dbReference type="ARBA" id="ARBA00047937"/>
    </source>
</evidence>
<dbReference type="Proteomes" id="UP000625316">
    <property type="component" value="Unassembled WGS sequence"/>
</dbReference>
<comment type="subcellular location">
    <subcellularLocation>
        <location evidence="8">Cytoplasm</location>
    </subcellularLocation>
</comment>
<evidence type="ECO:0000256" key="3">
    <source>
        <dbReference type="ARBA" id="ARBA00022741"/>
    </source>
</evidence>
<dbReference type="SUPFAM" id="SSF109604">
    <property type="entry name" value="HD-domain/PDEase-like"/>
    <property type="match status" value="1"/>
</dbReference>
<keyword evidence="3 8" id="KW-0547">Nucleotide-binding</keyword>
<proteinExistence type="inferred from homology"/>
<dbReference type="PANTHER" id="PTHR30075">
    <property type="entry name" value="GLYCYL-TRNA SYNTHETASE"/>
    <property type="match status" value="1"/>
</dbReference>
<dbReference type="GO" id="GO:0005524">
    <property type="term" value="F:ATP binding"/>
    <property type="evidence" value="ECO:0007669"/>
    <property type="project" value="UniProtKB-UniRule"/>
</dbReference>
<dbReference type="HAMAP" id="MF_00255">
    <property type="entry name" value="Gly_tRNA_synth_beta"/>
    <property type="match status" value="1"/>
</dbReference>
<keyword evidence="6 8" id="KW-0030">Aminoacyl-tRNA synthetase</keyword>
<dbReference type="GO" id="GO:0005829">
    <property type="term" value="C:cytosol"/>
    <property type="evidence" value="ECO:0007669"/>
    <property type="project" value="TreeGrafter"/>
</dbReference>
<keyword evidence="5 8" id="KW-0648">Protein biosynthesis</keyword>
<evidence type="ECO:0000256" key="4">
    <source>
        <dbReference type="ARBA" id="ARBA00022840"/>
    </source>
</evidence>
<sequence>MASFLLEVGTEELPARFVDEALAQWRSRIPKELKELNLATSAIEFYGTPRRLAVLIKGLPTQQADVEEEVKGPPVKAAFKDDQPTKAATGFAQKQGVKVEDFEIRPTPKGEFIFVKKLIKGRPVADLLTEMVPSLITGLDGKRLMRWGNGDVRFSRPVRWLVALLDAAVLPLTFTNGAEAVYTSDRLSAGHRVLHPEPVSIAQADDYVATLRKACVEVDLEARRKTIVEQAEAAAKKVGGVATIEPGLLQEVVNLVEYPSAVVGSFDEEFLALPSEVVVTEMESHQRYFPVRPKADSPDLLPYFITTSNGDPKKADIIASGNQRVIRARLSDGKFFFDADQKLKLEGFLPKLDTVTFQADLGSMSAKVKRLSAIATQISDQLGINGADRQHIDRAAQLCKADLVTQMVGEFPELQGVMGEKYARQNGEPEAVALAIMEHYLPKGAGDCLPQSFTGQVVGIADRLDTLVGIFSLGMLPTGSSDPFALRRAANAVVSVIWDADLQLDLLKLLEDVVSGFAAQHSDVMKLKPDELLQQLKDFFLARVQTALKDDKSIDYDLINSVVGENDAEYADRALRDLLSVRDRAEFLQTIRNDGRLEPIYAVVNRASKLATKGDLDTQARDVKACVKPDLFQKNSEKALFDAVVNLKSDGDMDDLVAALSAIAPALTNFFDGDDSVLVMDPDANIKQNRLNLLGVLRNHARVLADFSAIVKS</sequence>
<evidence type="ECO:0000256" key="6">
    <source>
        <dbReference type="ARBA" id="ARBA00023146"/>
    </source>
</evidence>
<comment type="caution">
    <text evidence="9">The sequence shown here is derived from an EMBL/GenBank/DDBJ whole genome shotgun (WGS) entry which is preliminary data.</text>
</comment>
<organism evidence="9 10">
    <name type="scientific">Romeriopsis navalis LEGE 11480</name>
    <dbReference type="NCBI Taxonomy" id="2777977"/>
    <lineage>
        <taxon>Bacteria</taxon>
        <taxon>Bacillati</taxon>
        <taxon>Cyanobacteriota</taxon>
        <taxon>Cyanophyceae</taxon>
        <taxon>Leptolyngbyales</taxon>
        <taxon>Leptolyngbyaceae</taxon>
        <taxon>Romeriopsis</taxon>
        <taxon>Romeriopsis navalis</taxon>
    </lineage>
</organism>
<dbReference type="EC" id="6.1.1.14" evidence="8"/>
<comment type="similarity">
    <text evidence="1 8">Belongs to the class-II aminoacyl-tRNA synthetase family.</text>
</comment>
<keyword evidence="8" id="KW-0963">Cytoplasm</keyword>
<dbReference type="EMBL" id="JADEXQ010000007">
    <property type="protein sequence ID" value="MBE9028756.1"/>
    <property type="molecule type" value="Genomic_DNA"/>
</dbReference>
<evidence type="ECO:0000313" key="10">
    <source>
        <dbReference type="Proteomes" id="UP000625316"/>
    </source>
</evidence>
<reference evidence="9" key="1">
    <citation type="submission" date="2020-10" db="EMBL/GenBank/DDBJ databases">
        <authorList>
            <person name="Castelo-Branco R."/>
            <person name="Eusebio N."/>
            <person name="Adriana R."/>
            <person name="Vieira A."/>
            <person name="Brugerolle De Fraissinette N."/>
            <person name="Rezende De Castro R."/>
            <person name="Schneider M.P."/>
            <person name="Vasconcelos V."/>
            <person name="Leao P.N."/>
        </authorList>
    </citation>
    <scope>NUCLEOTIDE SEQUENCE</scope>
    <source>
        <strain evidence="9">LEGE 11480</strain>
    </source>
</reference>
<dbReference type="PRINTS" id="PR01045">
    <property type="entry name" value="TRNASYNTHGB"/>
</dbReference>
<dbReference type="RefSeq" id="WP_264323581.1">
    <property type="nucleotide sequence ID" value="NZ_JADEXQ010000007.1"/>
</dbReference>
<evidence type="ECO:0000313" key="9">
    <source>
        <dbReference type="EMBL" id="MBE9028756.1"/>
    </source>
</evidence>
<protein>
    <recommendedName>
        <fullName evidence="8">Glycine--tRNA ligase beta subunit</fullName>
        <ecNumber evidence="8">6.1.1.14</ecNumber>
    </recommendedName>
    <alternativeName>
        <fullName evidence="8">Glycyl-tRNA synthetase beta subunit</fullName>
        <shortName evidence="8">GlyRS</shortName>
    </alternativeName>
</protein>
<dbReference type="PANTHER" id="PTHR30075:SF2">
    <property type="entry name" value="GLYCINE--TRNA LIGASE, CHLOROPLASTIC_MITOCHONDRIAL 2"/>
    <property type="match status" value="1"/>
</dbReference>
<evidence type="ECO:0000256" key="5">
    <source>
        <dbReference type="ARBA" id="ARBA00022917"/>
    </source>
</evidence>
<evidence type="ECO:0000256" key="8">
    <source>
        <dbReference type="HAMAP-Rule" id="MF_00255"/>
    </source>
</evidence>
<name>A0A928Z0Y2_9CYAN</name>
<dbReference type="PROSITE" id="PS50861">
    <property type="entry name" value="AA_TRNA_LIGASE_II_GLYAB"/>
    <property type="match status" value="1"/>
</dbReference>